<dbReference type="InterPro" id="IPR004170">
    <property type="entry name" value="WWE_dom"/>
</dbReference>
<feature type="region of interest" description="Disordered" evidence="13">
    <location>
        <begin position="770"/>
        <end position="803"/>
    </location>
</feature>
<dbReference type="InterPro" id="IPR000571">
    <property type="entry name" value="Znf_CCCH"/>
</dbReference>
<evidence type="ECO:0000256" key="3">
    <source>
        <dbReference type="ARBA" id="ARBA00004906"/>
    </source>
</evidence>
<dbReference type="Gene3D" id="3.90.228.10">
    <property type="match status" value="2"/>
</dbReference>
<feature type="domain" description="WWE" evidence="15">
    <location>
        <begin position="276"/>
        <end position="363"/>
    </location>
</feature>
<evidence type="ECO:0000256" key="10">
    <source>
        <dbReference type="ARBA" id="ARBA00023242"/>
    </source>
</evidence>
<dbReference type="Pfam" id="PF00644">
    <property type="entry name" value="PARP"/>
    <property type="match status" value="2"/>
</dbReference>
<feature type="compositionally biased region" description="Polar residues" evidence="13">
    <location>
        <begin position="770"/>
        <end position="779"/>
    </location>
</feature>
<dbReference type="Pfam" id="PF02825">
    <property type="entry name" value="WWE"/>
    <property type="match status" value="2"/>
</dbReference>
<evidence type="ECO:0000256" key="7">
    <source>
        <dbReference type="ARBA" id="ARBA00022737"/>
    </source>
</evidence>
<feature type="compositionally biased region" description="Basic residues" evidence="13">
    <location>
        <begin position="356"/>
        <end position="365"/>
    </location>
</feature>
<dbReference type="Pfam" id="PF25261">
    <property type="entry name" value="zf-CCCH_PARP12"/>
    <property type="match status" value="1"/>
</dbReference>
<evidence type="ECO:0000256" key="11">
    <source>
        <dbReference type="ARBA" id="ARBA00024347"/>
    </source>
</evidence>
<feature type="zinc finger region" description="C3H1-type" evidence="12">
    <location>
        <begin position="89"/>
        <end position="111"/>
    </location>
</feature>
<feature type="domain" description="PARP catalytic" evidence="16">
    <location>
        <begin position="961"/>
        <end position="1112"/>
    </location>
</feature>
<feature type="domain" description="C3H1-type" evidence="14">
    <location>
        <begin position="806"/>
        <end position="834"/>
    </location>
</feature>
<name>A0AAV6GGV1_9TELE</name>
<feature type="domain" description="C3H1-type" evidence="14">
    <location>
        <begin position="1"/>
        <end position="28"/>
    </location>
</feature>
<feature type="zinc finger region" description="C3H1-type" evidence="12">
    <location>
        <begin position="188"/>
        <end position="216"/>
    </location>
</feature>
<evidence type="ECO:0000256" key="2">
    <source>
        <dbReference type="ARBA" id="ARBA00004496"/>
    </source>
</evidence>
<dbReference type="SMART" id="SM00678">
    <property type="entry name" value="WWE"/>
    <property type="match status" value="2"/>
</dbReference>
<dbReference type="InterPro" id="IPR051712">
    <property type="entry name" value="ARTD-AVP"/>
</dbReference>
<gene>
    <name evidence="17" type="ORF">AALO_G00158400</name>
</gene>
<accession>A0AAV6GGV1</accession>
<feature type="domain" description="WWE" evidence="15">
    <location>
        <begin position="894"/>
        <end position="981"/>
    </location>
</feature>
<feature type="domain" description="C3H1-type" evidence="14">
    <location>
        <begin position="707"/>
        <end position="729"/>
    </location>
</feature>
<dbReference type="GO" id="GO:0005634">
    <property type="term" value="C:nucleus"/>
    <property type="evidence" value="ECO:0007669"/>
    <property type="project" value="UniProtKB-SubCell"/>
</dbReference>
<keyword evidence="18" id="KW-1185">Reference proteome</keyword>
<evidence type="ECO:0000256" key="9">
    <source>
        <dbReference type="ARBA" id="ARBA00022833"/>
    </source>
</evidence>
<dbReference type="GO" id="GO:0003950">
    <property type="term" value="F:NAD+ poly-ADP-ribosyltransferase activity"/>
    <property type="evidence" value="ECO:0007669"/>
    <property type="project" value="InterPro"/>
</dbReference>
<evidence type="ECO:0000259" key="16">
    <source>
        <dbReference type="PROSITE" id="PS51059"/>
    </source>
</evidence>
<proteinExistence type="inferred from homology"/>
<keyword evidence="4" id="KW-0963">Cytoplasm</keyword>
<feature type="domain" description="PARP catalytic" evidence="16">
    <location>
        <begin position="389"/>
        <end position="602"/>
    </location>
</feature>
<sequence>MDRTLLEAYFVCGNCRFGDKCKNPHSLDSQTNRSLLRKTGLSDLSVGELCSLLLQNDPYLLPEICGHYNKGNGEHGSCRFKSTCTSLHVCQHFLLGDCKFGADCKRAHTFDANSMKILSGRGLSPEHIRHIQLIYKNRLLLSGQRPVSMKTSITKQVTKSSPRPKLPSVLPAVKERSRQPSGTSISEADHNEICLFFIHRGCSFKDKCIRVHHNLPYKWQLLDSDGVTWKDLPDQEGLEKAYCNPASDSSPGVRPVDFLTMTCAGSPVRRLSTASSVTKPPHFILTTEWRWYWKDDQGGWNEYGVKAYGPAVSSVTSKTLEKAYLCSGDSEVSFDAKEQQYIIYLKEMYQQNQKYKTKREVRRRPCSQDVQSKLKSEASETSSSSSADVPDHWDKTAQPNGSYKLVPLSESSDEFQKVEKLFKHTMPNSTVKSIRRIQNRSLWRVFQWQKETMMERSGGKAVEERLLFHGTDPSLLEAICDQNFDWRMCGVHGTAYGKGSYFARDAAYSHNYCKPTSSINTMFVARVLVGEFSRGSSSYVRPPAKGTGKHLYDSCVDNISNPAIFVIFEKYQIYPEFVIEYQIQGEEESSSELNGIRPDSLIIAKTDLRLCQNLKCNSCEDLHLCRYFVCGLCRFGAKCKNPHTVDSPANRALLQRAGLSELNKQELCCLLLQNDSYLLPEICGHYNKGNGEHGSCRFKSTCTSLHVCQHFLLGDCKFGADCKRAHTFDANSMKILSGRGLSPEHIRHIQLIYKNRLLLSGQRPVSMKTSITKQVTKSSPRPKLPSVLPAVKERSQHPSGTSISEADHNEICLFFIHRGCSFKDKCIRFHHNLPYKWQLLDSDGVTWKDLPDQEGLEKAYCNPASDSSPGVRPVDFLTMTCAGSPVRRLSTASSVTKPPHFILTTEWRWYWKDDQGGWNEYGVKAYGPAVSSVTSKALEKAYLCSGDSEVSFDAKEQQYIIYLKEMYQQNQKYKTKREVRRRPCSQDVQSKLKSEASETSISSSADVPDHWDKTAQPNGSYKAYNPQAEGDHDGGVGGKAVEERLLFHGTDPSLLEAICDQNFDWRMCGVHGTLYGKGSYFARDAAYSHNYCKPTSSINTMFVARVLVGEFS</sequence>
<evidence type="ECO:0000313" key="18">
    <source>
        <dbReference type="Proteomes" id="UP000823561"/>
    </source>
</evidence>
<dbReference type="Pfam" id="PF00642">
    <property type="entry name" value="zf-CCCH"/>
    <property type="match status" value="2"/>
</dbReference>
<feature type="zinc finger region" description="C3H1-type" evidence="12">
    <location>
        <begin position="1"/>
        <end position="28"/>
    </location>
</feature>
<dbReference type="InterPro" id="IPR012317">
    <property type="entry name" value="Poly(ADP-ribose)pol_cat_dom"/>
</dbReference>
<feature type="region of interest" description="Disordered" evidence="13">
    <location>
        <begin position="152"/>
        <end position="185"/>
    </location>
</feature>
<dbReference type="Pfam" id="PF23466">
    <property type="entry name" value="WWE_4"/>
    <property type="match status" value="2"/>
</dbReference>
<dbReference type="SUPFAM" id="SSF56399">
    <property type="entry name" value="ADP-ribosylation"/>
    <property type="match status" value="2"/>
</dbReference>
<feature type="domain" description="C3H1-type" evidence="14">
    <location>
        <begin position="188"/>
        <end position="216"/>
    </location>
</feature>
<dbReference type="AlphaFoldDB" id="A0AAV6GGV1"/>
<feature type="region of interest" description="Disordered" evidence="13">
    <location>
        <begin position="974"/>
        <end position="1035"/>
    </location>
</feature>
<feature type="zinc finger region" description="C3H1-type" evidence="12">
    <location>
        <begin position="624"/>
        <end position="646"/>
    </location>
</feature>
<dbReference type="Gene3D" id="3.30.1370.210">
    <property type="match status" value="2"/>
</dbReference>
<dbReference type="PANTHER" id="PTHR45740:SF6">
    <property type="entry name" value="PROTEIN MONO-ADP-RIBOSYLTRANSFERASE PARP12"/>
    <property type="match status" value="1"/>
</dbReference>
<reference evidence="17" key="1">
    <citation type="submission" date="2020-10" db="EMBL/GenBank/DDBJ databases">
        <title>Chromosome-scale genome assembly of the Allis shad, Alosa alosa.</title>
        <authorList>
            <person name="Margot Z."/>
            <person name="Christophe K."/>
            <person name="Cabau C."/>
            <person name="Louis A."/>
            <person name="Berthelot C."/>
            <person name="Parey E."/>
            <person name="Roest Crollius H."/>
            <person name="Montfort J."/>
            <person name="Robinson-Rechavi M."/>
            <person name="Bucao C."/>
            <person name="Bouchez O."/>
            <person name="Gislard M."/>
            <person name="Lluch J."/>
            <person name="Milhes M."/>
            <person name="Lampietro C."/>
            <person name="Lopez Roques C."/>
            <person name="Donnadieu C."/>
            <person name="Braasch I."/>
            <person name="Desvignes T."/>
            <person name="Postlethwait J."/>
            <person name="Bobe J."/>
            <person name="Guiguen Y."/>
        </authorList>
    </citation>
    <scope>NUCLEOTIDE SEQUENCE</scope>
    <source>
        <strain evidence="17">M-15738</strain>
        <tissue evidence="17">Blood</tissue>
    </source>
</reference>
<evidence type="ECO:0008006" key="19">
    <source>
        <dbReference type="Google" id="ProtNLM"/>
    </source>
</evidence>
<comment type="pathway">
    <text evidence="3">Protein modification; protein ubiquitination.</text>
</comment>
<feature type="region of interest" description="Disordered" evidence="13">
    <location>
        <begin position="356"/>
        <end position="402"/>
    </location>
</feature>
<evidence type="ECO:0000259" key="15">
    <source>
        <dbReference type="PROSITE" id="PS50918"/>
    </source>
</evidence>
<keyword evidence="6 12" id="KW-0479">Metal-binding</keyword>
<feature type="domain" description="C3H1-type" evidence="14">
    <location>
        <begin position="624"/>
        <end position="646"/>
    </location>
</feature>
<dbReference type="SMART" id="SM00356">
    <property type="entry name" value="ZnF_C3H1"/>
    <property type="match status" value="5"/>
</dbReference>
<dbReference type="PROSITE" id="PS50103">
    <property type="entry name" value="ZF_C3H1"/>
    <property type="match status" value="6"/>
</dbReference>
<dbReference type="GO" id="GO:0005737">
    <property type="term" value="C:cytoplasm"/>
    <property type="evidence" value="ECO:0007669"/>
    <property type="project" value="UniProtKB-SubCell"/>
</dbReference>
<dbReference type="InterPro" id="IPR037197">
    <property type="entry name" value="WWE_dom_sf"/>
</dbReference>
<feature type="zinc finger region" description="C3H1-type" evidence="12">
    <location>
        <begin position="707"/>
        <end position="729"/>
    </location>
</feature>
<evidence type="ECO:0000259" key="14">
    <source>
        <dbReference type="PROSITE" id="PS50103"/>
    </source>
</evidence>
<dbReference type="SUPFAM" id="SSF117839">
    <property type="entry name" value="WWE domain"/>
    <property type="match status" value="2"/>
</dbReference>
<comment type="caution">
    <text evidence="17">The sequence shown here is derived from an EMBL/GenBank/DDBJ whole genome shotgun (WGS) entry which is preliminary data.</text>
</comment>
<dbReference type="GO" id="GO:1990404">
    <property type="term" value="F:NAD+-protein mono-ADP-ribosyltransferase activity"/>
    <property type="evidence" value="ECO:0007669"/>
    <property type="project" value="TreeGrafter"/>
</dbReference>
<dbReference type="InterPro" id="IPR018123">
    <property type="entry name" value="WWE-dom_subgr"/>
</dbReference>
<evidence type="ECO:0000256" key="5">
    <source>
        <dbReference type="ARBA" id="ARBA00022553"/>
    </source>
</evidence>
<dbReference type="PANTHER" id="PTHR45740">
    <property type="entry name" value="POLY [ADP-RIBOSE] POLYMERASE"/>
    <property type="match status" value="1"/>
</dbReference>
<evidence type="ECO:0000256" key="6">
    <source>
        <dbReference type="ARBA" id="ARBA00022723"/>
    </source>
</evidence>
<keyword evidence="9 12" id="KW-0862">Zinc</keyword>
<evidence type="ECO:0000313" key="17">
    <source>
        <dbReference type="EMBL" id="KAG5274030.1"/>
    </source>
</evidence>
<dbReference type="Proteomes" id="UP000823561">
    <property type="component" value="Chromosome 11"/>
</dbReference>
<comment type="similarity">
    <text evidence="11">Belongs to the ARTD/PARP family.</text>
</comment>
<dbReference type="GO" id="GO:0008270">
    <property type="term" value="F:zinc ion binding"/>
    <property type="evidence" value="ECO:0007669"/>
    <property type="project" value="UniProtKB-KW"/>
</dbReference>
<evidence type="ECO:0000256" key="13">
    <source>
        <dbReference type="SAM" id="MobiDB-lite"/>
    </source>
</evidence>
<protein>
    <recommendedName>
        <fullName evidence="19">Poly [ADP-ribose] polymerase 12</fullName>
    </recommendedName>
</protein>
<dbReference type="CDD" id="cd01439">
    <property type="entry name" value="TCCD_inducible_PARP_like"/>
    <property type="match status" value="1"/>
</dbReference>
<keyword evidence="7" id="KW-0677">Repeat</keyword>
<keyword evidence="8 12" id="KW-0863">Zinc-finger</keyword>
<evidence type="ECO:0000256" key="8">
    <source>
        <dbReference type="ARBA" id="ARBA00022771"/>
    </source>
</evidence>
<dbReference type="PROSITE" id="PS51059">
    <property type="entry name" value="PARP_CATALYTIC"/>
    <property type="match status" value="2"/>
</dbReference>
<evidence type="ECO:0000256" key="12">
    <source>
        <dbReference type="PROSITE-ProRule" id="PRU00723"/>
    </source>
</evidence>
<dbReference type="Gene3D" id="3.30.720.50">
    <property type="match status" value="2"/>
</dbReference>
<comment type="subcellular location">
    <subcellularLocation>
        <location evidence="2">Cytoplasm</location>
    </subcellularLocation>
    <subcellularLocation>
        <location evidence="1">Nucleus</location>
    </subcellularLocation>
</comment>
<organism evidence="17 18">
    <name type="scientific">Alosa alosa</name>
    <name type="common">allis shad</name>
    <dbReference type="NCBI Taxonomy" id="278164"/>
    <lineage>
        <taxon>Eukaryota</taxon>
        <taxon>Metazoa</taxon>
        <taxon>Chordata</taxon>
        <taxon>Craniata</taxon>
        <taxon>Vertebrata</taxon>
        <taxon>Euteleostomi</taxon>
        <taxon>Actinopterygii</taxon>
        <taxon>Neopterygii</taxon>
        <taxon>Teleostei</taxon>
        <taxon>Clupei</taxon>
        <taxon>Clupeiformes</taxon>
        <taxon>Clupeoidei</taxon>
        <taxon>Clupeidae</taxon>
        <taxon>Alosa</taxon>
    </lineage>
</organism>
<evidence type="ECO:0000256" key="4">
    <source>
        <dbReference type="ARBA" id="ARBA00022490"/>
    </source>
</evidence>
<dbReference type="PROSITE" id="PS50918">
    <property type="entry name" value="WWE"/>
    <property type="match status" value="2"/>
</dbReference>
<keyword evidence="10" id="KW-0539">Nucleus</keyword>
<feature type="domain" description="C3H1-type" evidence="14">
    <location>
        <begin position="89"/>
        <end position="111"/>
    </location>
</feature>
<dbReference type="EMBL" id="JADWDJ010000011">
    <property type="protein sequence ID" value="KAG5274030.1"/>
    <property type="molecule type" value="Genomic_DNA"/>
</dbReference>
<feature type="zinc finger region" description="C3H1-type" evidence="12">
    <location>
        <begin position="806"/>
        <end position="834"/>
    </location>
</feature>
<keyword evidence="5" id="KW-0597">Phosphoprotein</keyword>
<feature type="compositionally biased region" description="Basic residues" evidence="13">
    <location>
        <begin position="974"/>
        <end position="983"/>
    </location>
</feature>
<dbReference type="InterPro" id="IPR057602">
    <property type="entry name" value="Zfn-CCCH_PARP12"/>
</dbReference>
<feature type="compositionally biased region" description="Polar residues" evidence="13">
    <location>
        <begin position="152"/>
        <end position="161"/>
    </location>
</feature>
<evidence type="ECO:0000256" key="1">
    <source>
        <dbReference type="ARBA" id="ARBA00004123"/>
    </source>
</evidence>